<dbReference type="InterPro" id="IPR036038">
    <property type="entry name" value="Aminotransferase-like"/>
</dbReference>
<dbReference type="SUPFAM" id="SSF56752">
    <property type="entry name" value="D-aminoacid aminotransferase-like PLP-dependent enzymes"/>
    <property type="match status" value="1"/>
</dbReference>
<keyword evidence="2" id="KW-0808">Transferase</keyword>
<keyword evidence="3" id="KW-1185">Reference proteome</keyword>
<gene>
    <name evidence="1" type="ORF">AZE34_03250</name>
    <name evidence="2" type="ORF">J7T32_004690</name>
</gene>
<dbReference type="Gene3D" id="3.20.10.10">
    <property type="entry name" value="D-amino Acid Aminotransferase, subunit A, domain 2"/>
    <property type="match status" value="1"/>
</dbReference>
<dbReference type="EMBL" id="CP014567">
    <property type="protein sequence ID" value="AVI05825.1"/>
    <property type="molecule type" value="Genomic_DNA"/>
</dbReference>
<reference evidence="2 3" key="2">
    <citation type="submission" date="2022-06" db="EMBL/GenBank/DDBJ databases">
        <title>Staphylococcus hominis ShoR14 genome sequence.</title>
        <authorList>
            <person name="Yeo C.C."/>
            <person name="Chew C.H."/>
            <person name="Che Hamzah A.M."/>
            <person name="Al-Trad E.I."/>
        </authorList>
    </citation>
    <scope>NUCLEOTIDE SEQUENCE [LARGE SCALE GENOMIC DNA]</scope>
    <source>
        <strain evidence="2 3">ShoR14</strain>
    </source>
</reference>
<evidence type="ECO:0000313" key="3">
    <source>
        <dbReference type="Proteomes" id="UP000665944"/>
    </source>
</evidence>
<sequence>MKLFETMQLNHGHIPRLNYHTRRLCHSCSQLGFQFSENAWYSYIEKLKQNYNDRLYRLKVEIDKDGQFTHVIQPLSSKDIFTARFKKSNSDYPQKFIINKTTERAHLTHNHETDLILLYDDSGKILEFDIGNIMIKENGNYYTPRYNKDFLRGCMRESLLKNHKLKVKDYTKDELIIKLENEEVEVYLLNSLREVAQVSIYI</sequence>
<evidence type="ECO:0000313" key="2">
    <source>
        <dbReference type="EMBL" id="MCM5672065.1"/>
    </source>
</evidence>
<evidence type="ECO:0000313" key="1">
    <source>
        <dbReference type="EMBL" id="AVI05825.1"/>
    </source>
</evidence>
<dbReference type="AlphaFoldDB" id="A0A3S7GTT1"/>
<name>A0A3S7GTT1_STAHO</name>
<protein>
    <submittedName>
        <fullName evidence="1">Aminodeoxychorismate lyase</fullName>
    </submittedName>
    <submittedName>
        <fullName evidence="2">Aminotransferase class IV</fullName>
    </submittedName>
</protein>
<dbReference type="InterPro" id="IPR001544">
    <property type="entry name" value="Aminotrans_IV"/>
</dbReference>
<reference evidence="1" key="1">
    <citation type="submission" date="2016-02" db="EMBL/GenBank/DDBJ databases">
        <title>Genomic sequence of a clinical Staphylococcus hominis isolate.</title>
        <authorList>
            <person name="McClure J.M."/>
            <person name="Zhang K."/>
        </authorList>
    </citation>
    <scope>NUCLEOTIDE SEQUENCE</scope>
    <source>
        <strain evidence="1">C34847</strain>
    </source>
</reference>
<organism evidence="1">
    <name type="scientific">Staphylococcus hominis</name>
    <dbReference type="NCBI Taxonomy" id="1290"/>
    <lineage>
        <taxon>Bacteria</taxon>
        <taxon>Bacillati</taxon>
        <taxon>Bacillota</taxon>
        <taxon>Bacilli</taxon>
        <taxon>Bacillales</taxon>
        <taxon>Staphylococcaceae</taxon>
        <taxon>Staphylococcus</taxon>
    </lineage>
</organism>
<dbReference type="RefSeq" id="WP_017175958.1">
    <property type="nucleotide sequence ID" value="NZ_CP014107.1"/>
</dbReference>
<proteinExistence type="predicted"/>
<accession>A0A3S7GTT1</accession>
<dbReference type="InterPro" id="IPR043132">
    <property type="entry name" value="BCAT-like_C"/>
</dbReference>
<dbReference type="Pfam" id="PF01063">
    <property type="entry name" value="Aminotran_4"/>
    <property type="match status" value="1"/>
</dbReference>
<keyword evidence="2" id="KW-0032">Aminotransferase</keyword>
<dbReference type="Proteomes" id="UP000665944">
    <property type="component" value="Unassembled WGS sequence"/>
</dbReference>
<dbReference type="Gene3D" id="3.30.470.10">
    <property type="match status" value="1"/>
</dbReference>
<dbReference type="EMBL" id="JAGHKT020000004">
    <property type="protein sequence ID" value="MCM5672065.1"/>
    <property type="molecule type" value="Genomic_DNA"/>
</dbReference>
<keyword evidence="1" id="KW-0456">Lyase</keyword>
<dbReference type="InterPro" id="IPR043131">
    <property type="entry name" value="BCAT-like_N"/>
</dbReference>
<dbReference type="GO" id="GO:0016829">
    <property type="term" value="F:lyase activity"/>
    <property type="evidence" value="ECO:0007669"/>
    <property type="project" value="UniProtKB-KW"/>
</dbReference>
<dbReference type="GO" id="GO:0008483">
    <property type="term" value="F:transaminase activity"/>
    <property type="evidence" value="ECO:0007669"/>
    <property type="project" value="UniProtKB-KW"/>
</dbReference>